<feature type="domain" description="FAM194 C-terminal" evidence="2">
    <location>
        <begin position="519"/>
        <end position="627"/>
    </location>
</feature>
<keyword evidence="4" id="KW-1185">Reference proteome</keyword>
<dbReference type="Proteomes" id="UP001153292">
    <property type="component" value="Chromosome 2"/>
</dbReference>
<evidence type="ECO:0000313" key="3">
    <source>
        <dbReference type="EMBL" id="CAH0401832.1"/>
    </source>
</evidence>
<protein>
    <recommendedName>
        <fullName evidence="2">FAM194 C-terminal domain-containing protein</fullName>
    </recommendedName>
</protein>
<feature type="region of interest" description="Disordered" evidence="1">
    <location>
        <begin position="270"/>
        <end position="351"/>
    </location>
</feature>
<dbReference type="Pfam" id="PF14977">
    <property type="entry name" value="FAM194"/>
    <property type="match status" value="1"/>
</dbReference>
<gene>
    <name evidence="3" type="ORF">CHILSU_LOCUS5070</name>
</gene>
<evidence type="ECO:0000313" key="4">
    <source>
        <dbReference type="Proteomes" id="UP001153292"/>
    </source>
</evidence>
<feature type="region of interest" description="Disordered" evidence="1">
    <location>
        <begin position="433"/>
        <end position="457"/>
    </location>
</feature>
<evidence type="ECO:0000256" key="1">
    <source>
        <dbReference type="SAM" id="MobiDB-lite"/>
    </source>
</evidence>
<organism evidence="3 4">
    <name type="scientific">Chilo suppressalis</name>
    <name type="common">Asiatic rice borer moth</name>
    <dbReference type="NCBI Taxonomy" id="168631"/>
    <lineage>
        <taxon>Eukaryota</taxon>
        <taxon>Metazoa</taxon>
        <taxon>Ecdysozoa</taxon>
        <taxon>Arthropoda</taxon>
        <taxon>Hexapoda</taxon>
        <taxon>Insecta</taxon>
        <taxon>Pterygota</taxon>
        <taxon>Neoptera</taxon>
        <taxon>Endopterygota</taxon>
        <taxon>Lepidoptera</taxon>
        <taxon>Glossata</taxon>
        <taxon>Ditrysia</taxon>
        <taxon>Pyraloidea</taxon>
        <taxon>Crambidae</taxon>
        <taxon>Crambinae</taxon>
        <taxon>Chilo</taxon>
    </lineage>
</organism>
<feature type="compositionally biased region" description="Basic and acidic residues" evidence="1">
    <location>
        <begin position="288"/>
        <end position="322"/>
    </location>
</feature>
<sequence length="793" mass="91033">MDVDASGTVLYRNIKCCNGGKDSSLECIKKAFQSLGSSPENHSPKTLEDVLHINEAKQSFSSTKLLTCPEHKRSDSSPKNKCYQYKVMLQRIRSLLDEIKAIRKNETTGIICEFCKRYNSMGKCKRCEILANRSGLKGKDNDPQLQRFVIWLSKVKQFLFSILESEATRHKLYHQDLSETDELTKLLNELKLPLNVREPYIRHFSSTHLLENLAESNNILKEVELKLKTEKHHHEAVTSMRAVPCPSTCKYFVGKITDYNLQKKVESKPLPQATAKTKSKSKAPNGTKMKDESKVKADYHLETKVERIHKSSEKDDKSKNDAEDMLMASMLKSQRDKDNTQNKKVPKSEKLPAIPEIEKLPTPQRKASLKIDLKDYIAISESVIECDVRNIEPTKMIKGIEVVPLESRLDLDTESIKPMLYKVKQEFINKDSEKTSGSNITSTGTTTSKSSKLKNKVDIPDTKSSKGIISYQLSNREFIEKGWTLLPTTKIMRRMNIYKMVPSSPQYDWFKNHQNKGVIMYDTGERLADIDDNGDGKWYYKNGMLALNYYSLKEPNSGHRYIVYSSGEKDEFGRKFPVTVLATFDHLGNGIVYDHHGNVRLKYNQSEGVIIDAKIGAPGVWKWHTLNEPPVLQRQFIDNYEKSDACIEKLLRRKDADKMDSFSKHKREPDLDMIAIELENIIKEKANKLLQEFKPFQIKTKALKINEQFSLKILDQSKIYLIYRDGQTYMKLNLGMLLLSNEIVDTVTAELFEVATPYDHQPPKTQSIADIQNILEKSKKFWKTPSGNNERKT</sequence>
<feature type="compositionally biased region" description="Basic and acidic residues" evidence="1">
    <location>
        <begin position="333"/>
        <end position="350"/>
    </location>
</feature>
<name>A0ABN8B123_CHISP</name>
<dbReference type="InterPro" id="IPR029281">
    <property type="entry name" value="FAM194_C"/>
</dbReference>
<reference evidence="3" key="1">
    <citation type="submission" date="2021-12" db="EMBL/GenBank/DDBJ databases">
        <authorList>
            <person name="King R."/>
        </authorList>
    </citation>
    <scope>NUCLEOTIDE SEQUENCE</scope>
</reference>
<proteinExistence type="predicted"/>
<evidence type="ECO:0000259" key="2">
    <source>
        <dbReference type="Pfam" id="PF14977"/>
    </source>
</evidence>
<dbReference type="EMBL" id="OU963895">
    <property type="protein sequence ID" value="CAH0401832.1"/>
    <property type="molecule type" value="Genomic_DNA"/>
</dbReference>
<feature type="compositionally biased region" description="Low complexity" evidence="1">
    <location>
        <begin position="435"/>
        <end position="450"/>
    </location>
</feature>
<accession>A0ABN8B123</accession>